<feature type="region of interest" description="Disordered" evidence="1">
    <location>
        <begin position="595"/>
        <end position="623"/>
    </location>
</feature>
<dbReference type="Proteomes" id="UP000323386">
    <property type="component" value="Unassembled WGS sequence"/>
</dbReference>
<feature type="compositionally biased region" description="Low complexity" evidence="1">
    <location>
        <begin position="417"/>
        <end position="441"/>
    </location>
</feature>
<feature type="compositionally biased region" description="Low complexity" evidence="1">
    <location>
        <begin position="394"/>
        <end position="403"/>
    </location>
</feature>
<feature type="region of interest" description="Disordered" evidence="1">
    <location>
        <begin position="368"/>
        <end position="511"/>
    </location>
</feature>
<organism evidence="3 4">
    <name type="scientific">Pseudozyma flocculosa</name>
    <dbReference type="NCBI Taxonomy" id="84751"/>
    <lineage>
        <taxon>Eukaryota</taxon>
        <taxon>Fungi</taxon>
        <taxon>Dikarya</taxon>
        <taxon>Basidiomycota</taxon>
        <taxon>Ustilaginomycotina</taxon>
        <taxon>Ustilaginomycetes</taxon>
        <taxon>Ustilaginales</taxon>
        <taxon>Ustilaginaceae</taxon>
        <taxon>Pseudozyma</taxon>
    </lineage>
</organism>
<evidence type="ECO:0000256" key="2">
    <source>
        <dbReference type="SAM" id="Phobius"/>
    </source>
</evidence>
<keyword evidence="4" id="KW-1185">Reference proteome</keyword>
<feature type="transmembrane region" description="Helical" evidence="2">
    <location>
        <begin position="286"/>
        <end position="306"/>
    </location>
</feature>
<proteinExistence type="predicted"/>
<dbReference type="AlphaFoldDB" id="A0A5C3F1R3"/>
<evidence type="ECO:0000313" key="4">
    <source>
        <dbReference type="Proteomes" id="UP000323386"/>
    </source>
</evidence>
<evidence type="ECO:0000313" key="3">
    <source>
        <dbReference type="EMBL" id="SPO37667.1"/>
    </source>
</evidence>
<gene>
    <name evidence="3" type="ORF">PSFLO_03143</name>
</gene>
<keyword evidence="2" id="KW-0812">Transmembrane</keyword>
<keyword evidence="2" id="KW-0472">Membrane</keyword>
<reference evidence="3 4" key="1">
    <citation type="submission" date="2018-03" db="EMBL/GenBank/DDBJ databases">
        <authorList>
            <person name="Guldener U."/>
        </authorList>
    </citation>
    <scope>NUCLEOTIDE SEQUENCE [LARGE SCALE GENOMIC DNA]</scope>
    <source>
        <strain evidence="3 4">DAOM196992</strain>
    </source>
</reference>
<feature type="region of interest" description="Disordered" evidence="1">
    <location>
        <begin position="523"/>
        <end position="551"/>
    </location>
</feature>
<dbReference type="OrthoDB" id="2576334at2759"/>
<accession>A0A5C3F1R3</accession>
<feature type="compositionally biased region" description="Basic residues" evidence="1">
    <location>
        <begin position="460"/>
        <end position="469"/>
    </location>
</feature>
<dbReference type="EMBL" id="OOIP01000007">
    <property type="protein sequence ID" value="SPO37667.1"/>
    <property type="molecule type" value="Genomic_DNA"/>
</dbReference>
<evidence type="ECO:0000256" key="1">
    <source>
        <dbReference type="SAM" id="MobiDB-lite"/>
    </source>
</evidence>
<keyword evidence="2" id="KW-1133">Transmembrane helix</keyword>
<dbReference type="Gene3D" id="2.60.120.260">
    <property type="entry name" value="Galactose-binding domain-like"/>
    <property type="match status" value="1"/>
</dbReference>
<protein>
    <submittedName>
        <fullName evidence="3">Uncharacterized protein</fullName>
    </submittedName>
</protein>
<sequence length="623" mass="66809">MAASPSSSNLYVLDQPQVLTSYSIVPTATAGNAGVQNGSATPTVVAYSPVVASSYAMPVVTPDFASSPSPSATVTTADVNAYSNSHLSSQSDQTSYLRGDTTTSGASLIWTSTLLGSRDFDQMIKPDPGAWQLEFLPPNFPFRPLDRFYNTTAENTLLEFIFFGHRVSVLDLKGPNRGKYKIYLDGNVTVVDAYSAESQPDAYTQGRVNSTLPPPIWTSGNLTSDLHSLGIETVHDDRQPAPQLHFYGALINPDNYNDTQSFSTVDPNTGNTGGNGAHSAGRWRKVLIVALPVLLCVCLIGGWLWWRRRAQRRRRRQGRTTQFSYAHSNRSMDSYTSYSAPQIVGGAPHMAGGPEMVSYTRDIVSFAREHHAQSQRAASLRREGGGGGGGGSGDLSPTTSTLSSDERNSDMPYGTYTTATSAAPLLSRSASQRSATAAALPRRSPSLRSLGHQPSASASLRHRHTHSSLKGRLGSSSTPHYRPHHDGASSPLLYSRDGSAHGDEDPFADPSDAATMFGSTATATTAQLPPPPPTITIRAPMPRPPGQVRTRTTEPTMSELVQSAVASEQQALLHASNQAVPSRVVVQEQDAGSIHIDSDDEWDADPGTVLPPPYEPRGMGRDY</sequence>
<name>A0A5C3F1R3_9BASI</name>